<name>A0AAV4BPJ2_9GAST</name>
<dbReference type="Proteomes" id="UP000735302">
    <property type="component" value="Unassembled WGS sequence"/>
</dbReference>
<sequence>MRRNKRMEVSEMGKYEKKQESERRGRNLVREQKREEGQVEMEKEGKEQKGSMRRGNREQKDVDDNKEEIRKARKRKMRRKG</sequence>
<feature type="compositionally biased region" description="Basic and acidic residues" evidence="1">
    <location>
        <begin position="1"/>
        <end position="70"/>
    </location>
</feature>
<protein>
    <submittedName>
        <fullName evidence="2">Uncharacterized protein</fullName>
    </submittedName>
</protein>
<accession>A0AAV4BPJ2</accession>
<gene>
    <name evidence="2" type="ORF">PoB_004743100</name>
</gene>
<reference evidence="2 3" key="1">
    <citation type="journal article" date="2021" name="Elife">
        <title>Chloroplast acquisition without the gene transfer in kleptoplastic sea slugs, Plakobranchus ocellatus.</title>
        <authorList>
            <person name="Maeda T."/>
            <person name="Takahashi S."/>
            <person name="Yoshida T."/>
            <person name="Shimamura S."/>
            <person name="Takaki Y."/>
            <person name="Nagai Y."/>
            <person name="Toyoda A."/>
            <person name="Suzuki Y."/>
            <person name="Arimoto A."/>
            <person name="Ishii H."/>
            <person name="Satoh N."/>
            <person name="Nishiyama T."/>
            <person name="Hasebe M."/>
            <person name="Maruyama T."/>
            <person name="Minagawa J."/>
            <person name="Obokata J."/>
            <person name="Shigenobu S."/>
        </authorList>
    </citation>
    <scope>NUCLEOTIDE SEQUENCE [LARGE SCALE GENOMIC DNA]</scope>
</reference>
<organism evidence="2 3">
    <name type="scientific">Plakobranchus ocellatus</name>
    <dbReference type="NCBI Taxonomy" id="259542"/>
    <lineage>
        <taxon>Eukaryota</taxon>
        <taxon>Metazoa</taxon>
        <taxon>Spiralia</taxon>
        <taxon>Lophotrochozoa</taxon>
        <taxon>Mollusca</taxon>
        <taxon>Gastropoda</taxon>
        <taxon>Heterobranchia</taxon>
        <taxon>Euthyneura</taxon>
        <taxon>Panpulmonata</taxon>
        <taxon>Sacoglossa</taxon>
        <taxon>Placobranchoidea</taxon>
        <taxon>Plakobranchidae</taxon>
        <taxon>Plakobranchus</taxon>
    </lineage>
</organism>
<evidence type="ECO:0000313" key="3">
    <source>
        <dbReference type="Proteomes" id="UP000735302"/>
    </source>
</evidence>
<evidence type="ECO:0000313" key="2">
    <source>
        <dbReference type="EMBL" id="GFO20926.1"/>
    </source>
</evidence>
<dbReference type="AlphaFoldDB" id="A0AAV4BPJ2"/>
<feature type="compositionally biased region" description="Basic residues" evidence="1">
    <location>
        <begin position="71"/>
        <end position="81"/>
    </location>
</feature>
<dbReference type="EMBL" id="BLXT01005227">
    <property type="protein sequence ID" value="GFO20926.1"/>
    <property type="molecule type" value="Genomic_DNA"/>
</dbReference>
<evidence type="ECO:0000256" key="1">
    <source>
        <dbReference type="SAM" id="MobiDB-lite"/>
    </source>
</evidence>
<keyword evidence="3" id="KW-1185">Reference proteome</keyword>
<feature type="region of interest" description="Disordered" evidence="1">
    <location>
        <begin position="1"/>
        <end position="81"/>
    </location>
</feature>
<comment type="caution">
    <text evidence="2">The sequence shown here is derived from an EMBL/GenBank/DDBJ whole genome shotgun (WGS) entry which is preliminary data.</text>
</comment>
<proteinExistence type="predicted"/>